<dbReference type="Proteomes" id="UP000004594">
    <property type="component" value="Unassembled WGS sequence"/>
</dbReference>
<evidence type="ECO:0000313" key="7">
    <source>
        <dbReference type="Proteomes" id="UP000004594"/>
    </source>
</evidence>
<dbReference type="AlphaFoldDB" id="E4L866"/>
<proteinExistence type="inferred from homology"/>
<dbReference type="InterPro" id="IPR038765">
    <property type="entry name" value="Papain-like_cys_pep_sf"/>
</dbReference>
<dbReference type="PANTHER" id="PTHR47053">
    <property type="entry name" value="MUREIN DD-ENDOPEPTIDASE MEPH-RELATED"/>
    <property type="match status" value="1"/>
</dbReference>
<feature type="domain" description="NlpC/P60" evidence="5">
    <location>
        <begin position="130"/>
        <end position="251"/>
    </location>
</feature>
<keyword evidence="3" id="KW-0378">Hydrolase</keyword>
<dbReference type="InterPro" id="IPR036365">
    <property type="entry name" value="PGBD-like_sf"/>
</dbReference>
<dbReference type="Gene3D" id="3.90.1720.10">
    <property type="entry name" value="endopeptidase domain like (from Nostoc punctiforme)"/>
    <property type="match status" value="1"/>
</dbReference>
<comment type="caution">
    <text evidence="6">The sequence shown here is derived from an EMBL/GenBank/DDBJ whole genome shotgun (WGS) entry which is preliminary data.</text>
</comment>
<keyword evidence="4" id="KW-0788">Thiol protease</keyword>
<dbReference type="EMBL" id="AENT01000012">
    <property type="protein sequence ID" value="EFR43056.1"/>
    <property type="molecule type" value="Genomic_DNA"/>
</dbReference>
<sequence length="251" mass="28178">MKKQCIIAVFVTALVFGTGYIGNSAYKIGNSGEIVKLIQRKLVKQGIKIEIDGKYGKDTENAVRIFQKRKKLKVDGIIGEETYFALVGKHIPNKKNIKNKRKNKNVFHNTENIYGIDDHIVRWKEAGVLKGKVKNITEEAKRYIGVPYRFGGITPEGFDCSGFIQYVFNRQGIDLPRSADEQFEKGNKININSLRPGDLVFFNTYDEGVSHSGIYIGSGDFISATTSQGIAIATMKNGYWHDRYIGASRVL</sequence>
<evidence type="ECO:0000256" key="2">
    <source>
        <dbReference type="ARBA" id="ARBA00022670"/>
    </source>
</evidence>
<dbReference type="PANTHER" id="PTHR47053:SF1">
    <property type="entry name" value="MUREIN DD-ENDOPEPTIDASE MEPH-RELATED"/>
    <property type="match status" value="1"/>
</dbReference>
<organism evidence="6 7">
    <name type="scientific">Dialister micraerophilus UPII 345-E</name>
    <dbReference type="NCBI Taxonomy" id="910314"/>
    <lineage>
        <taxon>Bacteria</taxon>
        <taxon>Bacillati</taxon>
        <taxon>Bacillota</taxon>
        <taxon>Negativicutes</taxon>
        <taxon>Veillonellales</taxon>
        <taxon>Veillonellaceae</taxon>
        <taxon>Dialister</taxon>
    </lineage>
</organism>
<dbReference type="RefSeq" id="WP_007554466.1">
    <property type="nucleotide sequence ID" value="NZ_AENT01000012.1"/>
</dbReference>
<dbReference type="InterPro" id="IPR000064">
    <property type="entry name" value="NLP_P60_dom"/>
</dbReference>
<dbReference type="OrthoDB" id="9808890at2"/>
<evidence type="ECO:0000256" key="1">
    <source>
        <dbReference type="ARBA" id="ARBA00007074"/>
    </source>
</evidence>
<dbReference type="InterPro" id="IPR002477">
    <property type="entry name" value="Peptidoglycan-bd-like"/>
</dbReference>
<dbReference type="GO" id="GO:0008234">
    <property type="term" value="F:cysteine-type peptidase activity"/>
    <property type="evidence" value="ECO:0007669"/>
    <property type="project" value="UniProtKB-KW"/>
</dbReference>
<evidence type="ECO:0000313" key="6">
    <source>
        <dbReference type="EMBL" id="EFR43056.1"/>
    </source>
</evidence>
<dbReference type="SUPFAM" id="SSF47090">
    <property type="entry name" value="PGBD-like"/>
    <property type="match status" value="1"/>
</dbReference>
<gene>
    <name evidence="6" type="ORF">HMPREF9220_1048</name>
</gene>
<evidence type="ECO:0000259" key="5">
    <source>
        <dbReference type="PROSITE" id="PS51935"/>
    </source>
</evidence>
<dbReference type="SUPFAM" id="SSF54001">
    <property type="entry name" value="Cysteine proteinases"/>
    <property type="match status" value="1"/>
</dbReference>
<protein>
    <submittedName>
        <fullName evidence="6">NlpC/P60 family protein</fullName>
    </submittedName>
</protein>
<evidence type="ECO:0000256" key="3">
    <source>
        <dbReference type="ARBA" id="ARBA00022801"/>
    </source>
</evidence>
<accession>E4L866</accession>
<name>E4L866_9FIRM</name>
<keyword evidence="2" id="KW-0645">Protease</keyword>
<dbReference type="PROSITE" id="PS51935">
    <property type="entry name" value="NLPC_P60"/>
    <property type="match status" value="1"/>
</dbReference>
<dbReference type="Pfam" id="PF01471">
    <property type="entry name" value="PG_binding_1"/>
    <property type="match status" value="1"/>
</dbReference>
<comment type="similarity">
    <text evidence="1">Belongs to the peptidase C40 family.</text>
</comment>
<reference evidence="6 7" key="1">
    <citation type="submission" date="2010-11" db="EMBL/GenBank/DDBJ databases">
        <authorList>
            <person name="Durkin A.S."/>
            <person name="Madupu R."/>
            <person name="Torralba M."/>
            <person name="Gillis M."/>
            <person name="Methe B."/>
            <person name="Sutton G."/>
            <person name="Nelson K.E."/>
        </authorList>
    </citation>
    <scope>NUCLEOTIDE SEQUENCE [LARGE SCALE GENOMIC DNA]</scope>
    <source>
        <strain evidence="6 7">UPII 345-E</strain>
    </source>
</reference>
<dbReference type="eggNOG" id="COG0791">
    <property type="taxonomic scope" value="Bacteria"/>
</dbReference>
<dbReference type="InterPro" id="IPR036366">
    <property type="entry name" value="PGBDSf"/>
</dbReference>
<dbReference type="Gene3D" id="1.10.101.10">
    <property type="entry name" value="PGBD-like superfamily/PGBD"/>
    <property type="match status" value="1"/>
</dbReference>
<dbReference type="InterPro" id="IPR051202">
    <property type="entry name" value="Peptidase_C40"/>
</dbReference>
<dbReference type="GO" id="GO:0006508">
    <property type="term" value="P:proteolysis"/>
    <property type="evidence" value="ECO:0007669"/>
    <property type="project" value="UniProtKB-KW"/>
</dbReference>
<dbReference type="Pfam" id="PF00877">
    <property type="entry name" value="NLPC_P60"/>
    <property type="match status" value="1"/>
</dbReference>
<evidence type="ECO:0000256" key="4">
    <source>
        <dbReference type="ARBA" id="ARBA00022807"/>
    </source>
</evidence>